<dbReference type="Proteomes" id="UP000006976">
    <property type="component" value="Unassembled WGS sequence"/>
</dbReference>
<dbReference type="AlphaFoldDB" id="A0ABC9QVR0"/>
<protein>
    <submittedName>
        <fullName evidence="1">Uncharacterized protein</fullName>
    </submittedName>
</protein>
<dbReference type="RefSeq" id="WP_002169485.1">
    <property type="nucleotide sequence ID" value="NZ_JH792252.1"/>
</dbReference>
<proteinExistence type="predicted"/>
<organism evidence="1 2">
    <name type="scientific">Bacillus mycoides</name>
    <dbReference type="NCBI Taxonomy" id="1405"/>
    <lineage>
        <taxon>Bacteria</taxon>
        <taxon>Bacillati</taxon>
        <taxon>Bacillota</taxon>
        <taxon>Bacilli</taxon>
        <taxon>Bacillales</taxon>
        <taxon>Bacillaceae</taxon>
        <taxon>Bacillus</taxon>
        <taxon>Bacillus cereus group</taxon>
    </lineage>
</organism>
<gene>
    <name evidence="1" type="ORF">III_05374</name>
</gene>
<evidence type="ECO:0000313" key="2">
    <source>
        <dbReference type="Proteomes" id="UP000006976"/>
    </source>
</evidence>
<name>A0ABC9QVR0_BACMY</name>
<comment type="caution">
    <text evidence="1">The sequence shown here is derived from an EMBL/GenBank/DDBJ whole genome shotgun (WGS) entry which is preliminary data.</text>
</comment>
<evidence type="ECO:0000313" key="1">
    <source>
        <dbReference type="EMBL" id="EJR31148.1"/>
    </source>
</evidence>
<accession>A0ABC9QVR0</accession>
<dbReference type="EMBL" id="AHEV01000043">
    <property type="protein sequence ID" value="EJR31148.1"/>
    <property type="molecule type" value="Genomic_DNA"/>
</dbReference>
<reference evidence="1 2" key="1">
    <citation type="submission" date="2012-04" db="EMBL/GenBank/DDBJ databases">
        <title>The Genome Sequence of Bacillus cereus VD078.</title>
        <authorList>
            <consortium name="The Broad Institute Genome Sequencing Platform"/>
            <consortium name="The Broad Institute Genome Sequencing Center for Infectious Disease"/>
            <person name="Feldgarden M."/>
            <person name="Van der Auwera G.A."/>
            <person name="Mahillon J."/>
            <person name="Duprez V."/>
            <person name="Timmery S."/>
            <person name="Mattelet C."/>
            <person name="Dierick K."/>
            <person name="Sun M."/>
            <person name="Yu Z."/>
            <person name="Zhu L."/>
            <person name="Hu X."/>
            <person name="Shank E.B."/>
            <person name="Swiecicka I."/>
            <person name="Hansen B.M."/>
            <person name="Andrup L."/>
            <person name="Young S.K."/>
            <person name="Zeng Q."/>
            <person name="Gargeya S."/>
            <person name="Fitzgerald M."/>
            <person name="Haas B."/>
            <person name="Abouelleil A."/>
            <person name="Alvarado L."/>
            <person name="Arachchi H.M."/>
            <person name="Berlin A."/>
            <person name="Chapman S.B."/>
            <person name="Goldberg J."/>
            <person name="Griggs A."/>
            <person name="Gujja S."/>
            <person name="Hansen M."/>
            <person name="Howarth C."/>
            <person name="Imamovic A."/>
            <person name="Larimer J."/>
            <person name="McCowen C."/>
            <person name="Montmayeur A."/>
            <person name="Murphy C."/>
            <person name="Neiman D."/>
            <person name="Pearson M."/>
            <person name="Priest M."/>
            <person name="Roberts A."/>
            <person name="Saif S."/>
            <person name="Shea T."/>
            <person name="Sisk P."/>
            <person name="Sykes S."/>
            <person name="Wortman J."/>
            <person name="Nusbaum C."/>
            <person name="Birren B."/>
        </authorList>
    </citation>
    <scope>NUCLEOTIDE SEQUENCE [LARGE SCALE GENOMIC DNA]</scope>
    <source>
        <strain evidence="1 2">VD078</strain>
    </source>
</reference>
<sequence length="164" mass="19032">MTKDIKKMLNEMNENDLIGVYRLWIDELKARGMIRTDNVVGELGEYLAIKYYKKNPSLPKLQATPPGTQSIDAISIKGDRYAIKTVTSKTTSAFYGLNEPNSAIEEKQIFEYVIIVVFNKDITIKAIYEMNWENFLKHKHWHSRVRAWNLSVSKAVLEDCIRIF</sequence>